<dbReference type="Pfam" id="PF07963">
    <property type="entry name" value="N_methyl"/>
    <property type="match status" value="1"/>
</dbReference>
<accession>A0A2T3G006</accession>
<organism evidence="2 3">
    <name type="scientific">Faecalibacillus intestinalis</name>
    <dbReference type="NCBI Taxonomy" id="1982626"/>
    <lineage>
        <taxon>Bacteria</taxon>
        <taxon>Bacillati</taxon>
        <taxon>Bacillota</taxon>
        <taxon>Erysipelotrichia</taxon>
        <taxon>Erysipelotrichales</taxon>
        <taxon>Coprobacillaceae</taxon>
        <taxon>Faecalibacillus</taxon>
    </lineage>
</organism>
<sequence>MDLLYNIKIEKRVTKMIKKVNNKGMTLVEIVVVLLIASIIMTITGGILVNSLGYFDTTTKKSLDKQTLDGVLDFISNEITYATDVRVSNTKPDDRDWHYLYVLKNDKNKGRLYRDGKAVFDDDYYINNRDLQMDVRGFTTNGYRLDLTLKYLNGTEEVYSTKNTYELVNFNINTTDKTTLFSNISSTTQLSENTKLYYIKDDSSNNSDDNEKEGSEITVAKQVECINTKNNRGDYVEGRHYSKGDFVYCDGSWWQLIQDKSNATSPDKSKARWWKKIDKNYSPLSAYTKGDIVFFEKEQCYYQCLQDMYSMGVGSDSSDGYAPDGFNGKQTYWKYIGPKNTVTKDVHNCDDISIRRTDTVLNKLDRLTESQINSIPKYDVNKTDYKIGDYIYNEEKNGIKQYYLKVLDGSGGPGSSASSGWQILSRDWNKNSAYLKGDIVLYSEAQDLGYLKAMQNINKDNNPTTWPHMLEIVNGNPNPNYFWSTVN</sequence>
<dbReference type="Gene3D" id="2.10.10.90">
    <property type="match status" value="1"/>
</dbReference>
<reference evidence="2 3" key="1">
    <citation type="journal article" date="2019" name="Int. J. Syst. Evol. Microbiol.">
        <title>Faecalibacillus intestinalis gen. nov., sp. nov. and Faecalibacillus faecis sp. nov., isolated from human faeces.</title>
        <authorList>
            <person name="Seo B."/>
            <person name="Jeon K."/>
            <person name="Baek I."/>
            <person name="Lee Y.M."/>
            <person name="Baek K."/>
            <person name="Ko G."/>
        </authorList>
    </citation>
    <scope>NUCLEOTIDE SEQUENCE [LARGE SCALE GENOMIC DNA]</scope>
    <source>
        <strain evidence="2 3">SNUG30099</strain>
    </source>
</reference>
<dbReference type="InterPro" id="IPR012902">
    <property type="entry name" value="N_methyl_site"/>
</dbReference>
<evidence type="ECO:0000313" key="3">
    <source>
        <dbReference type="Proteomes" id="UP000240974"/>
    </source>
</evidence>
<evidence type="ECO:0000313" key="2">
    <source>
        <dbReference type="EMBL" id="PST40869.1"/>
    </source>
</evidence>
<name>A0A2T3G006_9FIRM</name>
<keyword evidence="3" id="KW-1185">Reference proteome</keyword>
<feature type="transmembrane region" description="Helical" evidence="1">
    <location>
        <begin position="25"/>
        <end position="49"/>
    </location>
</feature>
<proteinExistence type="predicted"/>
<comment type="caution">
    <text evidence="2">The sequence shown here is derived from an EMBL/GenBank/DDBJ whole genome shotgun (WGS) entry which is preliminary data.</text>
</comment>
<keyword evidence="1" id="KW-1133">Transmembrane helix</keyword>
<gene>
    <name evidence="2" type="ORF">C7U54_07535</name>
</gene>
<evidence type="ECO:0000256" key="1">
    <source>
        <dbReference type="SAM" id="Phobius"/>
    </source>
</evidence>
<protein>
    <submittedName>
        <fullName evidence="2">Prepilin-type cleavage/methylation domain-containing protein</fullName>
    </submittedName>
</protein>
<keyword evidence="1" id="KW-0812">Transmembrane</keyword>
<dbReference type="PROSITE" id="PS00409">
    <property type="entry name" value="PROKAR_NTER_METHYL"/>
    <property type="match status" value="1"/>
</dbReference>
<keyword evidence="1" id="KW-0472">Membrane</keyword>
<dbReference type="Proteomes" id="UP000240974">
    <property type="component" value="Unassembled WGS sequence"/>
</dbReference>
<dbReference type="EMBL" id="PYLQ01000009">
    <property type="protein sequence ID" value="PST40869.1"/>
    <property type="molecule type" value="Genomic_DNA"/>
</dbReference>
<dbReference type="NCBIfam" id="TIGR02532">
    <property type="entry name" value="IV_pilin_GFxxxE"/>
    <property type="match status" value="1"/>
</dbReference>
<dbReference type="AlphaFoldDB" id="A0A2T3G006"/>